<sequence>MAGTTETPNKRQSYSGGAESPTTARPFEMDDDDVQDSGVLSPDGNTTSTSAATATNTAANTSVATPPAPTVTDEEEPAPAKPPRPMTEAQKNQQTLKEAFPSIDMGVIKAVLSASGGRVEPAFNALLEMTDPDAVTREPQVEAAAAPPPQPPRPQGGRQISQLEADELYARQLADHFDNVGAYENRTSNRSRQQRQERGSEEDKEYSFMEDDLPQIRDNLRQGFFETQTKVNSWITTMKKRLEEQFDESDDQPHRSGHRTGESSRRSGDYDADPQVLSDDFAGMRFTQDGTPANRSQSSIYRPPSHSPRPTSKSPRPNDGRRVGFKEETEEISMYDSSPKVPPKDNPPAKASKWQPLSTVEPSPIGDNDPFSLGDSEDEKDVKDNVKDKTKDENDEDTERLKKAAAEAMADDMVAPGREGGSSKEKFGKQIQKRQLEVPEYAASFVNYKALKKLIKKLSATPTLAALNGTNRTAVAADSQAALQANKATFFFQLERELDKVNAFYLQKEAELKIRLKTLLDKKKVLQSRQGISRRSAKFTTLEEGFQQFATDLNKLQQFIEINGTAFSKILKKWDKTSKSKTKELYLSRAVEVQPFFNATVISELSDQATTSLQELGAWSDGIQVDFRSSGHVVTSQHFLGTDEGDADTLLLDTVVTGNIATLRDLLAKMNASSSEDSDGGSSLMERITRTFLAAIYDAPIETLLVLLETKLVDLHSYDDINERNCLHQAAIYGKQHVLEWGLAGGVAVDRTDVYGRVPLHYASLHGRIDMLEALLRANPNTIDMIDHDNFTPLIHAIIHGHLECVERLLIKSARLDPLTDADHVPLNLACEHGSVSVVRLLLKHGANILPDAEGLYPQHLVARSGQTSELLLLLQQFGADLDQVDKLYGWTPLVHAASEGNVDCLRALLEAGVNPNVLDEKDLPAMYYAAWEGHLACMKLLTPFNTRSRTSPLIQQPLLASQSSSSAPMPMALDPDAIPVLELPPPIIPLRRYGHNFLDTKTVVQISFDTDGQPLVFFQDGKYPAARLTISSKVSDLIPKNIILPFQEDTRIVSFQVDHLDSFSLDFDVFPAYGAKVIAKTVVLPSTFNALQGSTKCFLPLFDPRLRAIGQISFNTQVIKPFQGQPLEITDFETYWKATSQFNQPTNPIVTGSSLSGDYVRLFVQYTSDGVPVLWPTWSISCGGIEIPVCRLSLEQFTATTAQSQGHVGLAALASGQYIDIASAYQVMATAGATLSDALSLLPANIHANIHILYPTSEEEKSLALGPALDVNVFVDSVLTIVFDHARAQRVQSPDVVRSIVFSSYNPKLCTALNWKQPNFPVFLCNDLGREETMDPPSTIHSSGRRSASLKEVVRISQSNNFMGLMCYSRLLDMVPALVDAIKSHGLALVMDKSADTPELDPQVESSGRSVPQGVDGVLRSHGVLRFNDSIDM</sequence>
<organism evidence="8 9">
    <name type="scientific">Emericellopsis cladophorae</name>
    <dbReference type="NCBI Taxonomy" id="2686198"/>
    <lineage>
        <taxon>Eukaryota</taxon>
        <taxon>Fungi</taxon>
        <taxon>Dikarya</taxon>
        <taxon>Ascomycota</taxon>
        <taxon>Pezizomycotina</taxon>
        <taxon>Sordariomycetes</taxon>
        <taxon>Hypocreomycetidae</taxon>
        <taxon>Hypocreales</taxon>
        <taxon>Bionectriaceae</taxon>
        <taxon>Emericellopsis</taxon>
    </lineage>
</organism>
<reference evidence="8" key="2">
    <citation type="submission" date="2022-07" db="EMBL/GenBank/DDBJ databases">
        <authorList>
            <person name="Goncalves M.F.M."/>
            <person name="Hilario S."/>
            <person name="Van De Peer Y."/>
            <person name="Esteves A.C."/>
            <person name="Alves A."/>
        </authorList>
    </citation>
    <scope>NUCLEOTIDE SEQUENCE</scope>
    <source>
        <strain evidence="8">MUM 19.33</strain>
    </source>
</reference>
<dbReference type="PROSITE" id="PS51140">
    <property type="entry name" value="CUE"/>
    <property type="match status" value="1"/>
</dbReference>
<evidence type="ECO:0000259" key="7">
    <source>
        <dbReference type="PROSITE" id="PS51704"/>
    </source>
</evidence>
<dbReference type="InterPro" id="IPR041807">
    <property type="entry name" value="Cue5/Don1_CUE"/>
</dbReference>
<dbReference type="InterPro" id="IPR002110">
    <property type="entry name" value="Ankyrin_rpt"/>
</dbReference>
<dbReference type="EMBL" id="JAGIXG020000027">
    <property type="protein sequence ID" value="KAI6780883.1"/>
    <property type="molecule type" value="Genomic_DNA"/>
</dbReference>
<feature type="compositionally biased region" description="Low complexity" evidence="4">
    <location>
        <begin position="45"/>
        <end position="65"/>
    </location>
</feature>
<feature type="domain" description="CUE" evidence="5">
    <location>
        <begin position="88"/>
        <end position="131"/>
    </location>
</feature>
<dbReference type="GO" id="GO:0031624">
    <property type="term" value="F:ubiquitin conjugating enzyme binding"/>
    <property type="evidence" value="ECO:0007669"/>
    <property type="project" value="TreeGrafter"/>
</dbReference>
<dbReference type="InterPro" id="IPR030395">
    <property type="entry name" value="GP_PDE_dom"/>
</dbReference>
<name>A0A9P9XZN1_9HYPO</name>
<dbReference type="OrthoDB" id="1577640at2759"/>
<dbReference type="SMART" id="SM00248">
    <property type="entry name" value="ANK"/>
    <property type="match status" value="7"/>
</dbReference>
<feature type="repeat" description="ANK" evidence="3">
    <location>
        <begin position="854"/>
        <end position="887"/>
    </location>
</feature>
<dbReference type="Pfam" id="PF02845">
    <property type="entry name" value="CUE"/>
    <property type="match status" value="1"/>
</dbReference>
<evidence type="ECO:0000259" key="5">
    <source>
        <dbReference type="PROSITE" id="PS51140"/>
    </source>
</evidence>
<dbReference type="SUPFAM" id="SSF46934">
    <property type="entry name" value="UBA-like"/>
    <property type="match status" value="1"/>
</dbReference>
<keyword evidence="1" id="KW-0677">Repeat</keyword>
<feature type="region of interest" description="Disordered" evidence="4">
    <location>
        <begin position="243"/>
        <end position="401"/>
    </location>
</feature>
<evidence type="ECO:0000256" key="3">
    <source>
        <dbReference type="PROSITE-ProRule" id="PRU00023"/>
    </source>
</evidence>
<dbReference type="SMART" id="SM00546">
    <property type="entry name" value="CUE"/>
    <property type="match status" value="1"/>
</dbReference>
<feature type="region of interest" description="Disordered" evidence="4">
    <location>
        <begin position="130"/>
        <end position="214"/>
    </location>
</feature>
<dbReference type="GO" id="GO:0005737">
    <property type="term" value="C:cytoplasm"/>
    <property type="evidence" value="ECO:0007669"/>
    <property type="project" value="TreeGrafter"/>
</dbReference>
<dbReference type="SUPFAM" id="SSF48403">
    <property type="entry name" value="Ankyrin repeat"/>
    <property type="match status" value="1"/>
</dbReference>
<dbReference type="Pfam" id="PF25329">
    <property type="entry name" value="C2_GDE1"/>
    <property type="match status" value="1"/>
</dbReference>
<dbReference type="InterPro" id="IPR004331">
    <property type="entry name" value="SPX_dom"/>
</dbReference>
<dbReference type="SUPFAM" id="SSF51695">
    <property type="entry name" value="PLC-like phosphodiesterases"/>
    <property type="match status" value="1"/>
</dbReference>
<evidence type="ECO:0000256" key="4">
    <source>
        <dbReference type="SAM" id="MobiDB-lite"/>
    </source>
</evidence>
<keyword evidence="9" id="KW-1185">Reference proteome</keyword>
<dbReference type="Gene3D" id="1.10.8.10">
    <property type="entry name" value="DNA helicase RuvA subunit, C-terminal domain"/>
    <property type="match status" value="1"/>
</dbReference>
<dbReference type="InterPro" id="IPR036770">
    <property type="entry name" value="Ankyrin_rpt-contain_sf"/>
</dbReference>
<dbReference type="PANTHER" id="PTHR16461:SF5">
    <property type="entry name" value="TOLL-INTERACTING PROTEIN"/>
    <property type="match status" value="1"/>
</dbReference>
<evidence type="ECO:0008006" key="10">
    <source>
        <dbReference type="Google" id="ProtNLM"/>
    </source>
</evidence>
<feature type="compositionally biased region" description="Basic and acidic residues" evidence="4">
    <location>
        <begin position="380"/>
        <end position="392"/>
    </location>
</feature>
<dbReference type="PROSITE" id="PS50088">
    <property type="entry name" value="ANK_REPEAT"/>
    <property type="match status" value="4"/>
</dbReference>
<dbReference type="InterPro" id="IPR057506">
    <property type="entry name" value="C2_GPCPD1"/>
</dbReference>
<dbReference type="PROSITE" id="PS51382">
    <property type="entry name" value="SPX"/>
    <property type="match status" value="1"/>
</dbReference>
<feature type="compositionally biased region" description="Basic and acidic residues" evidence="4">
    <location>
        <begin position="316"/>
        <end position="327"/>
    </location>
</feature>
<dbReference type="Pfam" id="PF12796">
    <property type="entry name" value="Ank_2"/>
    <property type="match status" value="3"/>
</dbReference>
<comment type="caution">
    <text evidence="8">The sequence shown here is derived from an EMBL/GenBank/DDBJ whole genome shotgun (WGS) entry which is preliminary data.</text>
</comment>
<evidence type="ECO:0000256" key="1">
    <source>
        <dbReference type="ARBA" id="ARBA00022737"/>
    </source>
</evidence>
<keyword evidence="2 3" id="KW-0040">ANK repeat</keyword>
<evidence type="ECO:0000313" key="8">
    <source>
        <dbReference type="EMBL" id="KAI6780883.1"/>
    </source>
</evidence>
<dbReference type="GO" id="GO:0006511">
    <property type="term" value="P:ubiquitin-dependent protein catabolic process"/>
    <property type="evidence" value="ECO:0007669"/>
    <property type="project" value="TreeGrafter"/>
</dbReference>
<dbReference type="InterPro" id="IPR009060">
    <property type="entry name" value="UBA-like_sf"/>
</dbReference>
<feature type="domain" description="SPX" evidence="6">
    <location>
        <begin position="425"/>
        <end position="588"/>
    </location>
</feature>
<evidence type="ECO:0000259" key="6">
    <source>
        <dbReference type="PROSITE" id="PS51382"/>
    </source>
</evidence>
<dbReference type="FunFam" id="1.10.8.10:FF:000064">
    <property type="entry name" value="Similar to CUE domain-containing protein"/>
    <property type="match status" value="1"/>
</dbReference>
<feature type="domain" description="GP-PDE" evidence="7">
    <location>
        <begin position="1130"/>
        <end position="1426"/>
    </location>
</feature>
<dbReference type="GO" id="GO:0008081">
    <property type="term" value="F:phosphoric diester hydrolase activity"/>
    <property type="evidence" value="ECO:0007669"/>
    <property type="project" value="InterPro"/>
</dbReference>
<dbReference type="PROSITE" id="PS51704">
    <property type="entry name" value="GP_PDE"/>
    <property type="match status" value="1"/>
</dbReference>
<dbReference type="Gene3D" id="3.20.20.190">
    <property type="entry name" value="Phosphatidylinositol (PI) phosphodiesterase"/>
    <property type="match status" value="1"/>
</dbReference>
<dbReference type="GO" id="GO:0006629">
    <property type="term" value="P:lipid metabolic process"/>
    <property type="evidence" value="ECO:0007669"/>
    <property type="project" value="InterPro"/>
</dbReference>
<feature type="region of interest" description="Disordered" evidence="4">
    <location>
        <begin position="1"/>
        <end position="104"/>
    </location>
</feature>
<dbReference type="InterPro" id="IPR003892">
    <property type="entry name" value="CUE"/>
</dbReference>
<dbReference type="CDD" id="cd14483">
    <property type="entry name" value="SPX_PHO81_NUC-2_like"/>
    <property type="match status" value="1"/>
</dbReference>
<dbReference type="Pfam" id="PF03105">
    <property type="entry name" value="SPX"/>
    <property type="match status" value="1"/>
</dbReference>
<gene>
    <name evidence="8" type="ORF">J7T54_007363</name>
</gene>
<dbReference type="GO" id="GO:0043130">
    <property type="term" value="F:ubiquitin binding"/>
    <property type="evidence" value="ECO:0007669"/>
    <property type="project" value="InterPro"/>
</dbReference>
<feature type="repeat" description="ANK" evidence="3">
    <location>
        <begin position="889"/>
        <end position="921"/>
    </location>
</feature>
<dbReference type="InterPro" id="IPR017946">
    <property type="entry name" value="PLC-like_Pdiesterase_TIM-brl"/>
</dbReference>
<dbReference type="CDD" id="cd14372">
    <property type="entry name" value="CUE_Cue5p_like"/>
    <property type="match status" value="1"/>
</dbReference>
<feature type="compositionally biased region" description="Basic and acidic residues" evidence="4">
    <location>
        <begin position="194"/>
        <end position="207"/>
    </location>
</feature>
<feature type="compositionally biased region" description="Polar residues" evidence="4">
    <location>
        <begin position="288"/>
        <end position="300"/>
    </location>
</feature>
<reference evidence="8" key="1">
    <citation type="journal article" date="2021" name="J Fungi (Basel)">
        <title>Genomic and Metabolomic Analyses of the Marine Fungus Emericellopsis cladophorae: Insights into Saltwater Adaptability Mechanisms and Its Biosynthetic Potential.</title>
        <authorList>
            <person name="Goncalves M.F.M."/>
            <person name="Hilario S."/>
            <person name="Van de Peer Y."/>
            <person name="Esteves A.C."/>
            <person name="Alves A."/>
        </authorList>
    </citation>
    <scope>NUCLEOTIDE SEQUENCE</scope>
    <source>
        <strain evidence="8">MUM 19.33</strain>
    </source>
</reference>
<dbReference type="GeneID" id="75833838"/>
<evidence type="ECO:0000313" key="9">
    <source>
        <dbReference type="Proteomes" id="UP001055219"/>
    </source>
</evidence>
<feature type="repeat" description="ANK" evidence="3">
    <location>
        <begin position="755"/>
        <end position="781"/>
    </location>
</feature>
<dbReference type="Gene3D" id="1.25.40.20">
    <property type="entry name" value="Ankyrin repeat-containing domain"/>
    <property type="match status" value="1"/>
</dbReference>
<accession>A0A9P9XZN1</accession>
<dbReference type="PROSITE" id="PS50297">
    <property type="entry name" value="ANK_REP_REGION"/>
    <property type="match status" value="4"/>
</dbReference>
<feature type="repeat" description="ANK" evidence="3">
    <location>
        <begin position="822"/>
        <end position="849"/>
    </location>
</feature>
<feature type="compositionally biased region" description="Basic and acidic residues" evidence="4">
    <location>
        <begin position="251"/>
        <end position="269"/>
    </location>
</feature>
<proteinExistence type="predicted"/>
<evidence type="ECO:0000256" key="2">
    <source>
        <dbReference type="ARBA" id="ARBA00023043"/>
    </source>
</evidence>
<feature type="compositionally biased region" description="Polar residues" evidence="4">
    <location>
        <begin position="1"/>
        <end position="23"/>
    </location>
</feature>
<dbReference type="RefSeq" id="XP_051361739.1">
    <property type="nucleotide sequence ID" value="XM_051507056.1"/>
</dbReference>
<protein>
    <recommendedName>
        <fullName evidence="10">Ankyrin repeat protein nuc-2</fullName>
    </recommendedName>
</protein>
<dbReference type="Proteomes" id="UP001055219">
    <property type="component" value="Unassembled WGS sequence"/>
</dbReference>
<dbReference type="PANTHER" id="PTHR16461">
    <property type="entry name" value="TOLL-INTERACTING PROTEIN"/>
    <property type="match status" value="1"/>
</dbReference>